<name>A0A7J7T666_MYOMY</name>
<evidence type="ECO:0000313" key="2">
    <source>
        <dbReference type="Proteomes" id="UP000527355"/>
    </source>
</evidence>
<proteinExistence type="predicted"/>
<protein>
    <submittedName>
        <fullName evidence="1">Uncharacterized protein</fullName>
    </submittedName>
</protein>
<sequence length="228" mass="24989">MTCPLRNCCWLPCGPGPPSRRLPGLRKGRPWVPGPWVFTLFLKRHQLAPTPEPLPLLFLPPNVLDEPPFLSSFCSQLTGAPSSEGPPAPRLSPMLHHLVSVWTVRTARCRSVCLFTAWLSTPHPPPHPHPHTHTLFGEGRGVANPVSLLCLQGPEEYGKIDGYAVNERGSGKERGRDRVMNGPAGVAQPMNREVMVRFPIRAHSRVVGSIPSRGHAGGSRLMFLSLPL</sequence>
<accession>A0A7J7T666</accession>
<dbReference type="EMBL" id="JABWUV010000017">
    <property type="protein sequence ID" value="KAF6296005.1"/>
    <property type="molecule type" value="Genomic_DNA"/>
</dbReference>
<evidence type="ECO:0000313" key="1">
    <source>
        <dbReference type="EMBL" id="KAF6296005.1"/>
    </source>
</evidence>
<reference evidence="1 2" key="1">
    <citation type="journal article" date="2020" name="Nature">
        <title>Six reference-quality genomes reveal evolution of bat adaptations.</title>
        <authorList>
            <person name="Jebb D."/>
            <person name="Huang Z."/>
            <person name="Pippel M."/>
            <person name="Hughes G.M."/>
            <person name="Lavrichenko K."/>
            <person name="Devanna P."/>
            <person name="Winkler S."/>
            <person name="Jermiin L.S."/>
            <person name="Skirmuntt E.C."/>
            <person name="Katzourakis A."/>
            <person name="Burkitt-Gray L."/>
            <person name="Ray D.A."/>
            <person name="Sullivan K.A.M."/>
            <person name="Roscito J.G."/>
            <person name="Kirilenko B.M."/>
            <person name="Davalos L.M."/>
            <person name="Corthals A.P."/>
            <person name="Power M.L."/>
            <person name="Jones G."/>
            <person name="Ransome R.D."/>
            <person name="Dechmann D.K.N."/>
            <person name="Locatelli A.G."/>
            <person name="Puechmaille S.J."/>
            <person name="Fedrigo O."/>
            <person name="Jarvis E.D."/>
            <person name="Hiller M."/>
            <person name="Vernes S.C."/>
            <person name="Myers E.W."/>
            <person name="Teeling E.C."/>
        </authorList>
    </citation>
    <scope>NUCLEOTIDE SEQUENCE [LARGE SCALE GENOMIC DNA]</scope>
    <source>
        <strain evidence="1">MMyoMyo1</strain>
        <tissue evidence="1">Flight muscle</tissue>
    </source>
</reference>
<gene>
    <name evidence="1" type="ORF">mMyoMyo1_009137</name>
</gene>
<comment type="caution">
    <text evidence="1">The sequence shown here is derived from an EMBL/GenBank/DDBJ whole genome shotgun (WGS) entry which is preliminary data.</text>
</comment>
<organism evidence="1 2">
    <name type="scientific">Myotis myotis</name>
    <name type="common">Greater mouse-eared bat</name>
    <name type="synonym">Vespertilio myotis</name>
    <dbReference type="NCBI Taxonomy" id="51298"/>
    <lineage>
        <taxon>Eukaryota</taxon>
        <taxon>Metazoa</taxon>
        <taxon>Chordata</taxon>
        <taxon>Craniata</taxon>
        <taxon>Vertebrata</taxon>
        <taxon>Euteleostomi</taxon>
        <taxon>Mammalia</taxon>
        <taxon>Eutheria</taxon>
        <taxon>Laurasiatheria</taxon>
        <taxon>Chiroptera</taxon>
        <taxon>Yangochiroptera</taxon>
        <taxon>Vespertilionidae</taxon>
        <taxon>Myotis</taxon>
    </lineage>
</organism>
<dbReference type="Proteomes" id="UP000527355">
    <property type="component" value="Unassembled WGS sequence"/>
</dbReference>
<keyword evidence="2" id="KW-1185">Reference proteome</keyword>
<dbReference type="AlphaFoldDB" id="A0A7J7T666"/>